<evidence type="ECO:0000256" key="10">
    <source>
        <dbReference type="ARBA" id="ARBA00049302"/>
    </source>
</evidence>
<dbReference type="PANTHER" id="PTHR22808">
    <property type="entry name" value="NCL1 YEAST -RELATED NOL1/NOP2/FMU SUN DOMAIN-CONTAINING"/>
    <property type="match status" value="1"/>
</dbReference>
<feature type="binding site" evidence="11">
    <location>
        <position position="375"/>
    </location>
    <ligand>
        <name>S-adenosyl-L-methionine</name>
        <dbReference type="ChEBI" id="CHEBI:59789"/>
    </ligand>
</feature>
<keyword evidence="7" id="KW-0809">Transit peptide</keyword>
<evidence type="ECO:0000256" key="11">
    <source>
        <dbReference type="PROSITE-ProRule" id="PRU01023"/>
    </source>
</evidence>
<dbReference type="InterPro" id="IPR029063">
    <property type="entry name" value="SAM-dependent_MTases_sf"/>
</dbReference>
<dbReference type="InterPro" id="IPR049560">
    <property type="entry name" value="MeTrfase_RsmB-F_NOP2_cat"/>
</dbReference>
<feature type="active site" description="Nucleophile" evidence="11">
    <location>
        <position position="430"/>
    </location>
</feature>
<keyword evidence="3 11" id="KW-0489">Methyltransferase</keyword>
<dbReference type="Gene3D" id="3.40.50.150">
    <property type="entry name" value="Vaccinia Virus protein VP39"/>
    <property type="match status" value="1"/>
</dbReference>
<evidence type="ECO:0000256" key="1">
    <source>
        <dbReference type="ARBA" id="ARBA00004173"/>
    </source>
</evidence>
<dbReference type="GO" id="GO:0032259">
    <property type="term" value="P:methylation"/>
    <property type="evidence" value="ECO:0007669"/>
    <property type="project" value="UniProtKB-KW"/>
</dbReference>
<evidence type="ECO:0000256" key="8">
    <source>
        <dbReference type="ARBA" id="ARBA00023128"/>
    </source>
</evidence>
<keyword evidence="14" id="KW-1185">Reference proteome</keyword>
<evidence type="ECO:0000256" key="7">
    <source>
        <dbReference type="ARBA" id="ARBA00022946"/>
    </source>
</evidence>
<feature type="binding site" evidence="11">
    <location>
        <begin position="303"/>
        <end position="309"/>
    </location>
    <ligand>
        <name>S-adenosyl-L-methionine</name>
        <dbReference type="ChEBI" id="CHEBI:59789"/>
    </ligand>
</feature>
<feature type="compositionally biased region" description="Polar residues" evidence="12">
    <location>
        <begin position="156"/>
        <end position="165"/>
    </location>
</feature>
<evidence type="ECO:0000313" key="15">
    <source>
        <dbReference type="RefSeq" id="XP_015171361.1"/>
    </source>
</evidence>
<dbReference type="Proteomes" id="UP000694924">
    <property type="component" value="Unplaced"/>
</dbReference>
<dbReference type="Gene3D" id="6.20.240.40">
    <property type="match status" value="2"/>
</dbReference>
<keyword evidence="2" id="KW-0698">rRNA processing</keyword>
<feature type="domain" description="SAM-dependent MTase RsmB/NOP-type" evidence="13">
    <location>
        <begin position="196"/>
        <end position="504"/>
    </location>
</feature>
<feature type="binding site" evidence="11">
    <location>
        <position position="326"/>
    </location>
    <ligand>
        <name>S-adenosyl-L-methionine</name>
        <dbReference type="ChEBI" id="CHEBI:59789"/>
    </ligand>
</feature>
<name>A0ABM1HTS4_POLDO</name>
<proteinExistence type="inferred from homology"/>
<dbReference type="GeneID" id="107063784"/>
<evidence type="ECO:0000256" key="9">
    <source>
        <dbReference type="ARBA" id="ARBA00042050"/>
    </source>
</evidence>
<accession>A0ABM1HTS4</accession>
<feature type="binding site" evidence="11">
    <location>
        <position position="359"/>
    </location>
    <ligand>
        <name>S-adenosyl-L-methionine</name>
        <dbReference type="ChEBI" id="CHEBI:59789"/>
    </ligand>
</feature>
<evidence type="ECO:0000256" key="3">
    <source>
        <dbReference type="ARBA" id="ARBA00022603"/>
    </source>
</evidence>
<keyword evidence="4 11" id="KW-0808">Transferase</keyword>
<evidence type="ECO:0000256" key="12">
    <source>
        <dbReference type="SAM" id="MobiDB-lite"/>
    </source>
</evidence>
<protein>
    <recommendedName>
        <fullName evidence="9">NOL1/NOP2/Sun domain family member 4</fullName>
    </recommendedName>
</protein>
<dbReference type="Pfam" id="PF01189">
    <property type="entry name" value="Methyltr_RsmB-F"/>
    <property type="match status" value="1"/>
</dbReference>
<keyword evidence="8" id="KW-0496">Mitochondrion</keyword>
<evidence type="ECO:0000256" key="5">
    <source>
        <dbReference type="ARBA" id="ARBA00022691"/>
    </source>
</evidence>
<dbReference type="PROSITE" id="PS51686">
    <property type="entry name" value="SAM_MT_RSMB_NOP"/>
    <property type="match status" value="1"/>
</dbReference>
<gene>
    <name evidence="15" type="primary">LOC107063784</name>
</gene>
<organism evidence="14 15">
    <name type="scientific">Polistes dominula</name>
    <name type="common">European paper wasp</name>
    <name type="synonym">Vespa dominula</name>
    <dbReference type="NCBI Taxonomy" id="743375"/>
    <lineage>
        <taxon>Eukaryota</taxon>
        <taxon>Metazoa</taxon>
        <taxon>Ecdysozoa</taxon>
        <taxon>Arthropoda</taxon>
        <taxon>Hexapoda</taxon>
        <taxon>Insecta</taxon>
        <taxon>Pterygota</taxon>
        <taxon>Neoptera</taxon>
        <taxon>Endopterygota</taxon>
        <taxon>Hymenoptera</taxon>
        <taxon>Apocrita</taxon>
        <taxon>Aculeata</taxon>
        <taxon>Vespoidea</taxon>
        <taxon>Vespidae</taxon>
        <taxon>Polistinae</taxon>
        <taxon>Polistini</taxon>
        <taxon>Polistes</taxon>
    </lineage>
</organism>
<dbReference type="PRINTS" id="PR02008">
    <property type="entry name" value="RCMTFAMILY"/>
</dbReference>
<dbReference type="RefSeq" id="XP_015171361.1">
    <property type="nucleotide sequence ID" value="XM_015315875.1"/>
</dbReference>
<evidence type="ECO:0000259" key="13">
    <source>
        <dbReference type="PROSITE" id="PS51686"/>
    </source>
</evidence>
<keyword evidence="6 11" id="KW-0694">RNA-binding</keyword>
<dbReference type="SUPFAM" id="SSF53335">
    <property type="entry name" value="S-adenosyl-L-methionine-dependent methyltransferases"/>
    <property type="match status" value="1"/>
</dbReference>
<dbReference type="PANTHER" id="PTHR22808:SF3">
    <property type="entry name" value="5-METHYLCYTOSINE RRNA METHYLTRANSFERASE NSUN4"/>
    <property type="match status" value="1"/>
</dbReference>
<dbReference type="InterPro" id="IPR001678">
    <property type="entry name" value="MeTrfase_RsmB-F_NOP2_dom"/>
</dbReference>
<comment type="catalytic activity">
    <reaction evidence="10">
        <text>a cytidine in rRNA + S-adenosyl-L-methionine = a 5-methylcytidine in rRNA + S-adenosyl-L-homocysteine + H(+)</text>
        <dbReference type="Rhea" id="RHEA:61484"/>
        <dbReference type="Rhea" id="RHEA-COMP:15836"/>
        <dbReference type="Rhea" id="RHEA-COMP:15837"/>
        <dbReference type="ChEBI" id="CHEBI:15378"/>
        <dbReference type="ChEBI" id="CHEBI:57856"/>
        <dbReference type="ChEBI" id="CHEBI:59789"/>
        <dbReference type="ChEBI" id="CHEBI:74483"/>
        <dbReference type="ChEBI" id="CHEBI:82748"/>
    </reaction>
</comment>
<feature type="region of interest" description="Disordered" evidence="12">
    <location>
        <begin position="143"/>
        <end position="169"/>
    </location>
</feature>
<reference evidence="15" key="1">
    <citation type="submission" date="2025-08" db="UniProtKB">
        <authorList>
            <consortium name="RefSeq"/>
        </authorList>
    </citation>
    <scope>IDENTIFICATION</scope>
    <source>
        <tissue evidence="15">Whole body</tissue>
    </source>
</reference>
<evidence type="ECO:0000256" key="4">
    <source>
        <dbReference type="ARBA" id="ARBA00022679"/>
    </source>
</evidence>
<evidence type="ECO:0000256" key="2">
    <source>
        <dbReference type="ARBA" id="ARBA00022552"/>
    </source>
</evidence>
<evidence type="ECO:0000256" key="6">
    <source>
        <dbReference type="ARBA" id="ARBA00022884"/>
    </source>
</evidence>
<dbReference type="GO" id="GO:0008168">
    <property type="term" value="F:methyltransferase activity"/>
    <property type="evidence" value="ECO:0007669"/>
    <property type="project" value="UniProtKB-KW"/>
</dbReference>
<comment type="similarity">
    <text evidence="11">Belongs to the class I-like SAM-binding methyltransferase superfamily. RsmB/NOP family.</text>
</comment>
<keyword evidence="5 11" id="KW-0949">S-adenosyl-L-methionine</keyword>
<evidence type="ECO:0000313" key="14">
    <source>
        <dbReference type="Proteomes" id="UP000694924"/>
    </source>
</evidence>
<dbReference type="InterPro" id="IPR023267">
    <property type="entry name" value="RCMT"/>
</dbReference>
<comment type="subcellular location">
    <subcellularLocation>
        <location evidence="1">Mitochondrion</location>
    </subcellularLocation>
</comment>
<sequence length="506" mass="57975">MAFLMKRLKVGELMKLSVRYKHGPNHWSVLRKKKQSIDKALEYFDDFYAKVYGKAWENIRTALLQEETKYIAVVNNYSDVDKIQTTLENCGAINLKSIYDVFLENQEVIKKKSTKKKNSKQTTKSTNRIDNLISENQKVELQSLYPTDYEPPPDLLTSTESNDITDNIDKPLEPAQLKSIADDSNEINIDYSRIVLPTDSTTGLYEFIPVTKLKGLEDYVLESEHYEYYRNANDFEITVEKEDTLSFPKHLKCYTFEEFSTERFPAPKKGSTGVLDYYLFDGASILPVLALDLQLGDHVLDMCAAPGGKTLTILQTLMPNLVVANDLSMSRVRRIKQIVNQYLINIGEITERLIISEQDARRIEDENIYNKILVDVPCTTDRHVLHENDNNVFKPSRIKERLKMPEIQAEILYNALKLVTVGGTVVYSTCSLSPIQNDGVVQMALKRIWEESNTVIVVKDMTKALNPFQTLFNFGNFGLKYGHIAIPTIGYNWGPMYFCKMVKTRS</sequence>